<organism evidence="1 2">
    <name type="scientific">Agrocybe pediades</name>
    <dbReference type="NCBI Taxonomy" id="84607"/>
    <lineage>
        <taxon>Eukaryota</taxon>
        <taxon>Fungi</taxon>
        <taxon>Dikarya</taxon>
        <taxon>Basidiomycota</taxon>
        <taxon>Agaricomycotina</taxon>
        <taxon>Agaricomycetes</taxon>
        <taxon>Agaricomycetidae</taxon>
        <taxon>Agaricales</taxon>
        <taxon>Agaricineae</taxon>
        <taxon>Strophariaceae</taxon>
        <taxon>Agrocybe</taxon>
    </lineage>
</organism>
<proteinExistence type="predicted"/>
<accession>A0A8H4VQL6</accession>
<dbReference type="AlphaFoldDB" id="A0A8H4VQL6"/>
<sequence length="122" mass="13779">MHSSPRMPTCTTLNPDILWTIFTHVAADYEEPMDDRLACILHASLVCRSWRPIILPATTIWSRLVYVDSDRPGSRRSTLDLLKLVVERWGAGSRLCIEATREIGRPIDLDARSFLSDAIVGE</sequence>
<name>A0A8H4VQL6_9AGAR</name>
<reference evidence="1 2" key="1">
    <citation type="submission" date="2019-12" db="EMBL/GenBank/DDBJ databases">
        <authorList>
            <person name="Floudas D."/>
            <person name="Bentzer J."/>
            <person name="Ahren D."/>
            <person name="Johansson T."/>
            <person name="Persson P."/>
            <person name="Tunlid A."/>
        </authorList>
    </citation>
    <scope>NUCLEOTIDE SEQUENCE [LARGE SCALE GENOMIC DNA]</scope>
    <source>
        <strain evidence="1 2">CBS 102.39</strain>
    </source>
</reference>
<comment type="caution">
    <text evidence="1">The sequence shown here is derived from an EMBL/GenBank/DDBJ whole genome shotgun (WGS) entry which is preliminary data.</text>
</comment>
<protein>
    <recommendedName>
        <fullName evidence="3">F-box domain-containing protein</fullName>
    </recommendedName>
</protein>
<evidence type="ECO:0008006" key="3">
    <source>
        <dbReference type="Google" id="ProtNLM"/>
    </source>
</evidence>
<keyword evidence="2" id="KW-1185">Reference proteome</keyword>
<gene>
    <name evidence="1" type="ORF">D9613_004648</name>
</gene>
<dbReference type="Proteomes" id="UP000521872">
    <property type="component" value="Unassembled WGS sequence"/>
</dbReference>
<evidence type="ECO:0000313" key="1">
    <source>
        <dbReference type="EMBL" id="KAF4619271.1"/>
    </source>
</evidence>
<evidence type="ECO:0000313" key="2">
    <source>
        <dbReference type="Proteomes" id="UP000521872"/>
    </source>
</evidence>
<dbReference type="EMBL" id="JAACJL010000016">
    <property type="protein sequence ID" value="KAF4619271.1"/>
    <property type="molecule type" value="Genomic_DNA"/>
</dbReference>
<dbReference type="Gene3D" id="1.20.1280.50">
    <property type="match status" value="1"/>
</dbReference>